<gene>
    <name evidence="14" type="primary">LOC106181841</name>
</gene>
<keyword evidence="4" id="KW-0963">Cytoplasm</keyword>
<dbReference type="InterPro" id="IPR031387">
    <property type="entry name" value="SPICE1"/>
</dbReference>
<evidence type="ECO:0000256" key="3">
    <source>
        <dbReference type="ARBA" id="ARBA00018313"/>
    </source>
</evidence>
<dbReference type="PANTHER" id="PTHR31167:SF3">
    <property type="entry name" value="SPINDLE AND CENTRIOLE-ASSOCIATED PROTEIN 1"/>
    <property type="match status" value="1"/>
</dbReference>
<evidence type="ECO:0000256" key="7">
    <source>
        <dbReference type="ARBA" id="ARBA00023054"/>
    </source>
</evidence>
<evidence type="ECO:0000256" key="1">
    <source>
        <dbReference type="ARBA" id="ARBA00004114"/>
    </source>
</evidence>
<feature type="region of interest" description="Disordered" evidence="12">
    <location>
        <begin position="598"/>
        <end position="627"/>
    </location>
</feature>
<feature type="compositionally biased region" description="Polar residues" evidence="12">
    <location>
        <begin position="718"/>
        <end position="734"/>
    </location>
</feature>
<dbReference type="OrthoDB" id="6361178at2759"/>
<evidence type="ECO:0000256" key="6">
    <source>
        <dbReference type="ARBA" id="ARBA00022776"/>
    </source>
</evidence>
<dbReference type="GO" id="GO:0005813">
    <property type="term" value="C:centrosome"/>
    <property type="evidence" value="ECO:0007669"/>
    <property type="project" value="TreeGrafter"/>
</dbReference>
<feature type="coiled-coil region" evidence="11">
    <location>
        <begin position="50"/>
        <end position="80"/>
    </location>
</feature>
<proteinExistence type="predicted"/>
<dbReference type="GO" id="GO:0051301">
    <property type="term" value="P:cell division"/>
    <property type="evidence" value="ECO:0007669"/>
    <property type="project" value="UniProtKB-KW"/>
</dbReference>
<dbReference type="GO" id="GO:0090307">
    <property type="term" value="P:mitotic spindle assembly"/>
    <property type="evidence" value="ECO:0007669"/>
    <property type="project" value="InterPro"/>
</dbReference>
<sequence>MSFMRTTKAKRATPALSHKNKVKKKPRKPQWDDTVNDLTVYKASPEEVQRRKAVHKSNNLEEVKEELQKKSIAAARRRQNSSRSSQQSALIKEVLYDQSQLLDVLSRSDRTMAVVKDLFGDAPPRYKGIPNITCVPDQTNQSLMNRSEGLIYQEPEISTQMDMLSQSHMDKSALNEMDEEQSEDVLFYEIFQRYKGIPNITCVPDQTNQSLINRSEGLIYQEPEISTQMDMLSQSHMDKSALNEMDEEQSEEESTDLQYQPQIDLDRFRHFLEKERADPQELSTIQGSQVTAAPLSVQQGQASSTFVQGKKAVPAPSGGPSLSLPTGDKAVYTPKNTGDSSGAINGTEKAKRSKSRMNKSQSPLNVSGLTNITALKQVLVSLENELADYEQKTGRQPAAERLYTDTFSGYTVAIVDAVTRLVRYLKQTEIQLAAEMTVREQLSQEVQHLNQLVDAVTSDIISTQEENVKIREEFAKYKQNTDEQFNYLKNMYSEMNKRPMNLSTPSTVNSGRRRSENRQDSPSVDELANQMTEVLSSGPHQKRPAPPVISTAATTARVDSYGYNSAMPGTGNLPTWSSDSTTAHVIVPRPAPLVTLDHTHGHQPQQQPLQTVQSTVRGPSPSLSQQNISMPEYASLPVSQPQQSTQQWRPLKEVTNTQHLQAAVTEESREKLFKSQILQIAQQVAVLNEQHSQAQDRLQQLQRGLSPTGQLQENGQTLDKATAQGQQSNLQTMKPNAGHGDKMEKENPSLQIQELNKQLKEAQQKMAVILQQQTRAAVSPPISPIPTESARNTLQTPTYSVQPQQTLQPGHKGITVALPRIEELEISATSTPSPKSVESRRSSEMVQYDY</sequence>
<feature type="coiled-coil region" evidence="11">
    <location>
        <begin position="745"/>
        <end position="772"/>
    </location>
</feature>
<dbReference type="GeneID" id="106181841"/>
<keyword evidence="8" id="KW-0206">Cytoskeleton</keyword>
<comment type="subcellular location">
    <subcellularLocation>
        <location evidence="1">Cytoplasm</location>
        <location evidence="1">Cytoskeleton</location>
        <location evidence="1">Microtubule organizing center</location>
        <location evidence="1">Centrosome</location>
        <location evidence="1">Centriole</location>
    </subcellularLocation>
    <subcellularLocation>
        <location evidence="2">Cytoplasm</location>
        <location evidence="2">Cytoskeleton</location>
        <location evidence="2">Spindle</location>
    </subcellularLocation>
</comment>
<keyword evidence="5" id="KW-0132">Cell division</keyword>
<dbReference type="Proteomes" id="UP000085678">
    <property type="component" value="Unplaced"/>
</dbReference>
<feature type="compositionally biased region" description="Basic residues" evidence="12">
    <location>
        <begin position="18"/>
        <end position="28"/>
    </location>
</feature>
<reference evidence="14" key="1">
    <citation type="submission" date="2025-08" db="UniProtKB">
        <authorList>
            <consortium name="RefSeq"/>
        </authorList>
    </citation>
    <scope>IDENTIFICATION</scope>
    <source>
        <tissue evidence="14">Gonads</tissue>
    </source>
</reference>
<name>A0A1S3KGN0_LINAN</name>
<dbReference type="GO" id="GO:0051310">
    <property type="term" value="P:metaphase chromosome alignment"/>
    <property type="evidence" value="ECO:0007669"/>
    <property type="project" value="TreeGrafter"/>
</dbReference>
<feature type="region of interest" description="Disordered" evidence="12">
    <location>
        <begin position="718"/>
        <end position="745"/>
    </location>
</feature>
<dbReference type="AlphaFoldDB" id="A0A1S3KGN0"/>
<dbReference type="STRING" id="7574.A0A1S3KGN0"/>
<evidence type="ECO:0000256" key="2">
    <source>
        <dbReference type="ARBA" id="ARBA00004186"/>
    </source>
</evidence>
<dbReference type="GO" id="GO:0046599">
    <property type="term" value="P:regulation of centriole replication"/>
    <property type="evidence" value="ECO:0007669"/>
    <property type="project" value="TreeGrafter"/>
</dbReference>
<keyword evidence="6" id="KW-0498">Mitosis</keyword>
<feature type="compositionally biased region" description="Low complexity" evidence="12">
    <location>
        <begin position="603"/>
        <end position="616"/>
    </location>
</feature>
<keyword evidence="7 11" id="KW-0175">Coiled coil</keyword>
<feature type="compositionally biased region" description="Low complexity" evidence="12">
    <location>
        <begin position="316"/>
        <end position="325"/>
    </location>
</feature>
<feature type="compositionally biased region" description="Polar residues" evidence="12">
    <location>
        <begin position="334"/>
        <end position="344"/>
    </location>
</feature>
<feature type="region of interest" description="Disordered" evidence="12">
    <location>
        <begin position="497"/>
        <end position="525"/>
    </location>
</feature>
<evidence type="ECO:0000256" key="4">
    <source>
        <dbReference type="ARBA" id="ARBA00022490"/>
    </source>
</evidence>
<feature type="region of interest" description="Disordered" evidence="12">
    <location>
        <begin position="301"/>
        <end position="365"/>
    </location>
</feature>
<dbReference type="InParanoid" id="A0A1S3KGN0"/>
<evidence type="ECO:0000256" key="9">
    <source>
        <dbReference type="ARBA" id="ARBA00023306"/>
    </source>
</evidence>
<evidence type="ECO:0000256" key="5">
    <source>
        <dbReference type="ARBA" id="ARBA00022618"/>
    </source>
</evidence>
<accession>A0A1S3KGN0</accession>
<organism evidence="13 14">
    <name type="scientific">Lingula anatina</name>
    <name type="common">Brachiopod</name>
    <name type="synonym">Lingula unguis</name>
    <dbReference type="NCBI Taxonomy" id="7574"/>
    <lineage>
        <taxon>Eukaryota</taxon>
        <taxon>Metazoa</taxon>
        <taxon>Spiralia</taxon>
        <taxon>Lophotrochozoa</taxon>
        <taxon>Brachiopoda</taxon>
        <taxon>Linguliformea</taxon>
        <taxon>Lingulata</taxon>
        <taxon>Lingulida</taxon>
        <taxon>Linguloidea</taxon>
        <taxon>Lingulidae</taxon>
        <taxon>Lingula</taxon>
    </lineage>
</organism>
<dbReference type="Pfam" id="PF15678">
    <property type="entry name" value="SPICE"/>
    <property type="match status" value="2"/>
</dbReference>
<dbReference type="RefSeq" id="XP_013421800.1">
    <property type="nucleotide sequence ID" value="XM_013566346.1"/>
</dbReference>
<keyword evidence="13" id="KW-1185">Reference proteome</keyword>
<keyword evidence="9" id="KW-0131">Cell cycle</keyword>
<feature type="compositionally biased region" description="Polar residues" evidence="12">
    <location>
        <begin position="501"/>
        <end position="510"/>
    </location>
</feature>
<protein>
    <recommendedName>
        <fullName evidence="3">Spindle and centriole-associated protein 1</fullName>
    </recommendedName>
    <alternativeName>
        <fullName evidence="10">Coiled-coil domain-containing protein 52</fullName>
    </alternativeName>
</protein>
<feature type="region of interest" description="Disordered" evidence="12">
    <location>
        <begin position="1"/>
        <end position="37"/>
    </location>
</feature>
<evidence type="ECO:0000256" key="8">
    <source>
        <dbReference type="ARBA" id="ARBA00023212"/>
    </source>
</evidence>
<dbReference type="PANTHER" id="PTHR31167">
    <property type="entry name" value="SPINDLE AND CENTRIOLE ASSOCIATED PROTEIN 1 SPICE1"/>
    <property type="match status" value="1"/>
</dbReference>
<feature type="region of interest" description="Disordered" evidence="12">
    <location>
        <begin position="825"/>
        <end position="850"/>
    </location>
</feature>
<dbReference type="GO" id="GO:0005814">
    <property type="term" value="C:centriole"/>
    <property type="evidence" value="ECO:0007669"/>
    <property type="project" value="UniProtKB-SubCell"/>
</dbReference>
<feature type="compositionally biased region" description="Polar residues" evidence="12">
    <location>
        <begin position="827"/>
        <end position="836"/>
    </location>
</feature>
<evidence type="ECO:0000256" key="11">
    <source>
        <dbReference type="SAM" id="Coils"/>
    </source>
</evidence>
<evidence type="ECO:0000313" key="14">
    <source>
        <dbReference type="RefSeq" id="XP_013421800.1"/>
    </source>
</evidence>
<evidence type="ECO:0000313" key="13">
    <source>
        <dbReference type="Proteomes" id="UP000085678"/>
    </source>
</evidence>
<evidence type="ECO:0000256" key="12">
    <source>
        <dbReference type="SAM" id="MobiDB-lite"/>
    </source>
</evidence>
<dbReference type="KEGG" id="lak:106181841"/>
<feature type="coiled-coil region" evidence="11">
    <location>
        <begin position="425"/>
        <end position="480"/>
    </location>
</feature>
<evidence type="ECO:0000256" key="10">
    <source>
        <dbReference type="ARBA" id="ARBA00030722"/>
    </source>
</evidence>
<dbReference type="GO" id="GO:0005819">
    <property type="term" value="C:spindle"/>
    <property type="evidence" value="ECO:0007669"/>
    <property type="project" value="UniProtKB-SubCell"/>
</dbReference>